<proteinExistence type="predicted"/>
<name>A0ABU2QSL8_9ACTN</name>
<sequence>MRIGYTPEQEELRRELRAYFSKLMTPERVEALSSSEGERGRGNVYRETVAQMGKDGWLTLS</sequence>
<dbReference type="Gene3D" id="1.10.540.10">
    <property type="entry name" value="Acyl-CoA dehydrogenase/oxidase, N-terminal domain"/>
    <property type="match status" value="1"/>
</dbReference>
<dbReference type="EMBL" id="JAVRFB010000687">
    <property type="protein sequence ID" value="MDT0407428.1"/>
    <property type="molecule type" value="Genomic_DNA"/>
</dbReference>
<accession>A0ABU2QSL8</accession>
<protein>
    <submittedName>
        <fullName evidence="1">Acyl-CoA dehydrogenase</fullName>
    </submittedName>
</protein>
<dbReference type="InterPro" id="IPR037069">
    <property type="entry name" value="AcylCoA_DH/ox_N_sf"/>
</dbReference>
<evidence type="ECO:0000313" key="1">
    <source>
        <dbReference type="EMBL" id="MDT0407428.1"/>
    </source>
</evidence>
<feature type="non-terminal residue" evidence="1">
    <location>
        <position position="61"/>
    </location>
</feature>
<comment type="caution">
    <text evidence="1">The sequence shown here is derived from an EMBL/GenBank/DDBJ whole genome shotgun (WGS) entry which is preliminary data.</text>
</comment>
<dbReference type="Proteomes" id="UP001180503">
    <property type="component" value="Unassembled WGS sequence"/>
</dbReference>
<organism evidence="1 2">
    <name type="scientific">Streptomyces edwardsiae</name>
    <dbReference type="NCBI Taxonomy" id="3075527"/>
    <lineage>
        <taxon>Bacteria</taxon>
        <taxon>Bacillati</taxon>
        <taxon>Actinomycetota</taxon>
        <taxon>Actinomycetes</taxon>
        <taxon>Kitasatosporales</taxon>
        <taxon>Streptomycetaceae</taxon>
        <taxon>Streptomyces</taxon>
    </lineage>
</organism>
<evidence type="ECO:0000313" key="2">
    <source>
        <dbReference type="Proteomes" id="UP001180503"/>
    </source>
</evidence>
<gene>
    <name evidence="1" type="ORF">RM528_36920</name>
</gene>
<reference evidence="2" key="1">
    <citation type="submission" date="2023-07" db="EMBL/GenBank/DDBJ databases">
        <title>30 novel species of actinomycetes from the DSMZ collection.</title>
        <authorList>
            <person name="Nouioui I."/>
        </authorList>
    </citation>
    <scope>NUCLEOTIDE SEQUENCE [LARGE SCALE GENOMIC DNA]</scope>
    <source>
        <strain evidence="2">DSM 41635</strain>
    </source>
</reference>